<evidence type="ECO:0000256" key="1">
    <source>
        <dbReference type="SAM" id="MobiDB-lite"/>
    </source>
</evidence>
<dbReference type="CDD" id="cd00060">
    <property type="entry name" value="FHA"/>
    <property type="match status" value="1"/>
</dbReference>
<name>A0A6J7F845_9ZZZZ</name>
<feature type="region of interest" description="Disordered" evidence="1">
    <location>
        <begin position="223"/>
        <end position="244"/>
    </location>
</feature>
<dbReference type="Gene3D" id="2.60.200.20">
    <property type="match status" value="1"/>
</dbReference>
<dbReference type="InterPro" id="IPR050923">
    <property type="entry name" value="Cell_Proc_Reg/RNA_Proc"/>
</dbReference>
<organism evidence="3">
    <name type="scientific">freshwater metagenome</name>
    <dbReference type="NCBI Taxonomy" id="449393"/>
    <lineage>
        <taxon>unclassified sequences</taxon>
        <taxon>metagenomes</taxon>
        <taxon>ecological metagenomes</taxon>
    </lineage>
</organism>
<dbReference type="SMART" id="SM00240">
    <property type="entry name" value="FHA"/>
    <property type="match status" value="1"/>
</dbReference>
<dbReference type="InterPro" id="IPR022128">
    <property type="entry name" value="FhaA_N"/>
</dbReference>
<evidence type="ECO:0000313" key="3">
    <source>
        <dbReference type="EMBL" id="CAB4888359.1"/>
    </source>
</evidence>
<accession>A0A6J7F845</accession>
<gene>
    <name evidence="3" type="ORF">UFOPK3516_00138</name>
</gene>
<evidence type="ECO:0000259" key="2">
    <source>
        <dbReference type="PROSITE" id="PS50006"/>
    </source>
</evidence>
<dbReference type="InterPro" id="IPR032030">
    <property type="entry name" value="YscD_cytoplasmic_dom"/>
</dbReference>
<dbReference type="InterPro" id="IPR042287">
    <property type="entry name" value="FhaA_N_sf"/>
</dbReference>
<dbReference type="SUPFAM" id="SSF49879">
    <property type="entry name" value="SMAD/FHA domain"/>
    <property type="match status" value="1"/>
</dbReference>
<dbReference type="InterPro" id="IPR008984">
    <property type="entry name" value="SMAD_FHA_dom_sf"/>
</dbReference>
<dbReference type="Pfam" id="PF16697">
    <property type="entry name" value="Yop-YscD_cpl"/>
    <property type="match status" value="1"/>
</dbReference>
<dbReference type="PANTHER" id="PTHR23308">
    <property type="entry name" value="NUCLEAR INHIBITOR OF PROTEIN PHOSPHATASE-1"/>
    <property type="match status" value="1"/>
</dbReference>
<dbReference type="AlphaFoldDB" id="A0A6J7F845"/>
<sequence length="244" mass="26379">MGILDRIERGLERAVNTAFARTFRSGVQPVEITSALRRELDTKASVVARDRILVPNVFTVRLSRPDFDRLSGMGRTLTDEIAKQLTKHAQSQGYQFAGGIRLKLEPDIALSVGLIGIDARNVRGSVTWLAVVDINGRRHNLKKGVTVVGRGTDADITVNDSSISRRHIELTWDGTRAQAKDLGSTNGSRINGSRLTISGLESGSAIELGATTIVFHVVPETKGNTEDVPAHSRTSAPVRDAFGS</sequence>
<dbReference type="PROSITE" id="PS50006">
    <property type="entry name" value="FHA_DOMAIN"/>
    <property type="match status" value="1"/>
</dbReference>
<dbReference type="Gene3D" id="3.30.2320.60">
    <property type="entry name" value="FhaA, phosphopeptide-binding domain (DUF3662)"/>
    <property type="match status" value="1"/>
</dbReference>
<feature type="domain" description="FHA" evidence="2">
    <location>
        <begin position="146"/>
        <end position="195"/>
    </location>
</feature>
<protein>
    <submittedName>
        <fullName evidence="3">Unannotated protein</fullName>
    </submittedName>
</protein>
<dbReference type="Pfam" id="PF12401">
    <property type="entry name" value="FhaA_N"/>
    <property type="match status" value="1"/>
</dbReference>
<proteinExistence type="predicted"/>
<dbReference type="EMBL" id="CAFBMB010000004">
    <property type="protein sequence ID" value="CAB4888359.1"/>
    <property type="molecule type" value="Genomic_DNA"/>
</dbReference>
<dbReference type="InterPro" id="IPR000253">
    <property type="entry name" value="FHA_dom"/>
</dbReference>
<reference evidence="3" key="1">
    <citation type="submission" date="2020-05" db="EMBL/GenBank/DDBJ databases">
        <authorList>
            <person name="Chiriac C."/>
            <person name="Salcher M."/>
            <person name="Ghai R."/>
            <person name="Kavagutti S V."/>
        </authorList>
    </citation>
    <scope>NUCLEOTIDE SEQUENCE</scope>
</reference>